<evidence type="ECO:0000259" key="1">
    <source>
        <dbReference type="Pfam" id="PF06114"/>
    </source>
</evidence>
<dbReference type="Proteomes" id="UP001060261">
    <property type="component" value="Chromosome"/>
</dbReference>
<keyword evidence="3" id="KW-1185">Reference proteome</keyword>
<dbReference type="InterPro" id="IPR010359">
    <property type="entry name" value="IrrE_HExxH"/>
</dbReference>
<dbReference type="Pfam" id="PF06114">
    <property type="entry name" value="Peptidase_M78"/>
    <property type="match status" value="1"/>
</dbReference>
<reference evidence="2" key="1">
    <citation type="submission" date="2022-09" db="EMBL/GenBank/DDBJ databases">
        <title>genome sequence of Deinococcus rubellus.</title>
        <authorList>
            <person name="Srinivasan S."/>
        </authorList>
    </citation>
    <scope>NUCLEOTIDE SEQUENCE</scope>
    <source>
        <strain evidence="2">Ant6</strain>
    </source>
</reference>
<sequence>MSSDDPIQDLIHSTERRLDELGYPAPRRLAQDIRVRIVYGQTPGGTKGPPSIITLPYGLSREEERQKLAHELGHIFIQRSGVDKELRAQWSFTGPETFRMHNETLAAHLGGRILLPTPLRLKAERRYGVSAQAAIALQKVTQLELPQVLDRMIHIDPDASRGAFITAGKTLILLETNNVWIEKSLYARVAEVDQLMPGARLSSLRDDRVLGVGGW</sequence>
<gene>
    <name evidence="2" type="ORF">N0D28_03770</name>
</gene>
<evidence type="ECO:0000313" key="2">
    <source>
        <dbReference type="EMBL" id="UWX64791.1"/>
    </source>
</evidence>
<accession>A0ABY5YKX6</accession>
<name>A0ABY5YKX6_9DEIO</name>
<evidence type="ECO:0000313" key="3">
    <source>
        <dbReference type="Proteomes" id="UP001060261"/>
    </source>
</evidence>
<feature type="domain" description="IrrE N-terminal-like" evidence="1">
    <location>
        <begin position="50"/>
        <end position="131"/>
    </location>
</feature>
<organism evidence="2 3">
    <name type="scientific">Deinococcus rubellus</name>
    <dbReference type="NCBI Taxonomy" id="1889240"/>
    <lineage>
        <taxon>Bacteria</taxon>
        <taxon>Thermotogati</taxon>
        <taxon>Deinococcota</taxon>
        <taxon>Deinococci</taxon>
        <taxon>Deinococcales</taxon>
        <taxon>Deinococcaceae</taxon>
        <taxon>Deinococcus</taxon>
    </lineage>
</organism>
<protein>
    <submittedName>
        <fullName evidence="2">ImmA/IrrE family metallo-endopeptidase</fullName>
    </submittedName>
</protein>
<dbReference type="EMBL" id="CP104213">
    <property type="protein sequence ID" value="UWX64791.1"/>
    <property type="molecule type" value="Genomic_DNA"/>
</dbReference>
<dbReference type="RefSeq" id="WP_260561052.1">
    <property type="nucleotide sequence ID" value="NZ_BAABEC010000009.1"/>
</dbReference>
<proteinExistence type="predicted"/>